<evidence type="ECO:0000313" key="3">
    <source>
        <dbReference type="Proteomes" id="UP000006813"/>
    </source>
</evidence>
<protein>
    <submittedName>
        <fullName evidence="2">CWF19-like protein 2</fullName>
    </submittedName>
</protein>
<dbReference type="EMBL" id="JH172078">
    <property type="protein sequence ID" value="EHB13132.1"/>
    <property type="molecule type" value="Genomic_DNA"/>
</dbReference>
<gene>
    <name evidence="2" type="ORF">GW7_16508</name>
</gene>
<dbReference type="InParanoid" id="G5BV21"/>
<dbReference type="AlphaFoldDB" id="G5BV21"/>
<feature type="compositionally biased region" description="Basic and acidic residues" evidence="1">
    <location>
        <begin position="9"/>
        <end position="20"/>
    </location>
</feature>
<organism evidence="2 3">
    <name type="scientific">Heterocephalus glaber</name>
    <name type="common">Naked mole rat</name>
    <dbReference type="NCBI Taxonomy" id="10181"/>
    <lineage>
        <taxon>Eukaryota</taxon>
        <taxon>Metazoa</taxon>
        <taxon>Chordata</taxon>
        <taxon>Craniata</taxon>
        <taxon>Vertebrata</taxon>
        <taxon>Euteleostomi</taxon>
        <taxon>Mammalia</taxon>
        <taxon>Eutheria</taxon>
        <taxon>Euarchontoglires</taxon>
        <taxon>Glires</taxon>
        <taxon>Rodentia</taxon>
        <taxon>Hystricomorpha</taxon>
        <taxon>Bathyergidae</taxon>
        <taxon>Heterocephalus</taxon>
    </lineage>
</organism>
<accession>G5BV21</accession>
<evidence type="ECO:0000256" key="1">
    <source>
        <dbReference type="SAM" id="MobiDB-lite"/>
    </source>
</evidence>
<dbReference type="Proteomes" id="UP000006813">
    <property type="component" value="Unassembled WGS sequence"/>
</dbReference>
<proteinExistence type="predicted"/>
<feature type="region of interest" description="Disordered" evidence="1">
    <location>
        <begin position="1"/>
        <end position="20"/>
    </location>
</feature>
<dbReference type="STRING" id="10181.G5BV21"/>
<evidence type="ECO:0000313" key="2">
    <source>
        <dbReference type="EMBL" id="EHB13132.1"/>
    </source>
</evidence>
<reference evidence="2 3" key="1">
    <citation type="journal article" date="2011" name="Nature">
        <title>Genome sequencing reveals insights into physiology and longevity of the naked mole rat.</title>
        <authorList>
            <person name="Kim E.B."/>
            <person name="Fang X."/>
            <person name="Fushan A.A."/>
            <person name="Huang Z."/>
            <person name="Lobanov A.V."/>
            <person name="Han L."/>
            <person name="Marino S.M."/>
            <person name="Sun X."/>
            <person name="Turanov A.A."/>
            <person name="Yang P."/>
            <person name="Yim S.H."/>
            <person name="Zhao X."/>
            <person name="Kasaikina M.V."/>
            <person name="Stoletzki N."/>
            <person name="Peng C."/>
            <person name="Polak P."/>
            <person name="Xiong Z."/>
            <person name="Kiezun A."/>
            <person name="Zhu Y."/>
            <person name="Chen Y."/>
            <person name="Kryukov G.V."/>
            <person name="Zhang Q."/>
            <person name="Peshkin L."/>
            <person name="Yang L."/>
            <person name="Bronson R.T."/>
            <person name="Buffenstein R."/>
            <person name="Wang B."/>
            <person name="Han C."/>
            <person name="Li Q."/>
            <person name="Chen L."/>
            <person name="Zhao W."/>
            <person name="Sunyaev S.R."/>
            <person name="Park T.J."/>
            <person name="Zhang G."/>
            <person name="Wang J."/>
            <person name="Gladyshev V.N."/>
        </authorList>
    </citation>
    <scope>NUCLEOTIDE SEQUENCE [LARGE SCALE GENOMIC DNA]</scope>
</reference>
<name>G5BV21_HETGA</name>
<sequence length="79" mass="9273">MAASSGRFESAKSIEERKEQTRIARAEVLRQAKANFEKEERWKELKRLRGEDTWMLPDVNEQIEQFSKAIAMAFSRKPT</sequence>